<proteinExistence type="predicted"/>
<protein>
    <submittedName>
        <fullName evidence="2">Uncharacterized protein</fullName>
    </submittedName>
</protein>
<comment type="caution">
    <text evidence="2">The sequence shown here is derived from an EMBL/GenBank/DDBJ whole genome shotgun (WGS) entry which is preliminary data.</text>
</comment>
<evidence type="ECO:0000313" key="2">
    <source>
        <dbReference type="EMBL" id="EIL91549.1"/>
    </source>
</evidence>
<dbReference type="Proteomes" id="UP000003226">
    <property type="component" value="Unassembled WGS sequence"/>
</dbReference>
<name>I4VWF8_9GAMM</name>
<keyword evidence="3" id="KW-1185">Reference proteome</keyword>
<dbReference type="EMBL" id="AJXT01000043">
    <property type="protein sequence ID" value="EIL91549.1"/>
    <property type="molecule type" value="Genomic_DNA"/>
</dbReference>
<evidence type="ECO:0000256" key="1">
    <source>
        <dbReference type="SAM" id="MobiDB-lite"/>
    </source>
</evidence>
<accession>I4VWF8</accession>
<dbReference type="STRING" id="1163407.UU7_13623"/>
<feature type="region of interest" description="Disordered" evidence="1">
    <location>
        <begin position="1"/>
        <end position="25"/>
    </location>
</feature>
<evidence type="ECO:0000313" key="3">
    <source>
        <dbReference type="Proteomes" id="UP000003226"/>
    </source>
</evidence>
<dbReference type="AlphaFoldDB" id="I4VWF8"/>
<sequence length="76" mass="8819">MGESVLPHWRSPGNETARLRVQARSGPIRRERVRHADDDRQVRITQWAPTATVLGTFPIGHRAYGLFPRLFAQDRW</sequence>
<reference evidence="2 3" key="1">
    <citation type="journal article" date="2012" name="J. Bacteriol.">
        <title>Genome sequences for six rhodanobacter strains, isolated from soils and the terrestrial subsurface, with variable denitrification capabilities.</title>
        <authorList>
            <person name="Kostka J.E."/>
            <person name="Green S.J."/>
            <person name="Rishishwar L."/>
            <person name="Prakash O."/>
            <person name="Katz L.S."/>
            <person name="Marino-Ramirez L."/>
            <person name="Jordan I.K."/>
            <person name="Munk C."/>
            <person name="Ivanova N."/>
            <person name="Mikhailova N."/>
            <person name="Watson D.B."/>
            <person name="Brown S.D."/>
            <person name="Palumbo A.V."/>
            <person name="Brooks S.C."/>
        </authorList>
    </citation>
    <scope>NUCLEOTIDE SEQUENCE [LARGE SCALE GENOMIC DNA]</scope>
    <source>
        <strain evidence="2 3">B39</strain>
    </source>
</reference>
<gene>
    <name evidence="2" type="ORF">UU7_13623</name>
</gene>
<organism evidence="2 3">
    <name type="scientific">Rhodanobacter spathiphylli B39</name>
    <dbReference type="NCBI Taxonomy" id="1163407"/>
    <lineage>
        <taxon>Bacteria</taxon>
        <taxon>Pseudomonadati</taxon>
        <taxon>Pseudomonadota</taxon>
        <taxon>Gammaproteobacteria</taxon>
        <taxon>Lysobacterales</taxon>
        <taxon>Rhodanobacteraceae</taxon>
        <taxon>Rhodanobacter</taxon>
    </lineage>
</organism>